<comment type="similarity">
    <text evidence="2">Belongs to the cytochrome P450 family.</text>
</comment>
<gene>
    <name evidence="10" type="ORF">PCAMFM013_S006g000511</name>
</gene>
<dbReference type="PRINTS" id="PR00385">
    <property type="entry name" value="P450"/>
</dbReference>
<reference evidence="10 11" key="1">
    <citation type="journal article" date="2014" name="Nat. Commun.">
        <title>Multiple recent horizontal transfers of a large genomic region in cheese making fungi.</title>
        <authorList>
            <person name="Cheeseman K."/>
            <person name="Ropars J."/>
            <person name="Renault P."/>
            <person name="Dupont J."/>
            <person name="Gouzy J."/>
            <person name="Branca A."/>
            <person name="Abraham A.L."/>
            <person name="Ceppi M."/>
            <person name="Conseiller E."/>
            <person name="Debuchy R."/>
            <person name="Malagnac F."/>
            <person name="Goarin A."/>
            <person name="Silar P."/>
            <person name="Lacoste S."/>
            <person name="Sallet E."/>
            <person name="Bensimon A."/>
            <person name="Giraud T."/>
            <person name="Brygoo Y."/>
        </authorList>
    </citation>
    <scope>NUCLEOTIDE SEQUENCE [LARGE SCALE GENOMIC DNA]</scope>
    <source>
        <strain evidence="11">FM 013</strain>
    </source>
</reference>
<dbReference type="EMBL" id="HG793139">
    <property type="protein sequence ID" value="CRL21971.1"/>
    <property type="molecule type" value="Genomic_DNA"/>
</dbReference>
<evidence type="ECO:0000256" key="9">
    <source>
        <dbReference type="SAM" id="Phobius"/>
    </source>
</evidence>
<dbReference type="STRING" id="1429867.A0A0G4P6L3"/>
<dbReference type="PRINTS" id="PR00463">
    <property type="entry name" value="EP450I"/>
</dbReference>
<evidence type="ECO:0000256" key="8">
    <source>
        <dbReference type="PIRSR" id="PIRSR602401-1"/>
    </source>
</evidence>
<dbReference type="InterPro" id="IPR050121">
    <property type="entry name" value="Cytochrome_P450_monoxygenase"/>
</dbReference>
<sequence>MEANSPKLLSLFPILLPAIAIAGVIYSYFRSWYRLRDFKGPWLASLTEAWLFRTTTTGELHMRLYEVNKKYGDLTRIGPNWLMTSDPEIIRYMSAAKYKHRKSSWYESLKVDPYVHSVFSEPSLEKHDKLRVKMQSGYSLKENRDLGVKIDIEIASLVNLIERKYISTAKEVRPIDLAQAAQYWSLDVITSIALGDPFGYLTEDRDMYDFVKIIQGELPLATVCSSTPTLGNLVFGSGLVTLIGPTPKDEAGRGKLMGIAKKVVGDRYGAQKVVRDDMLGTFVRNGLDQRQAESEILTTISLAGSDTTATAIRATMLHIITNHRVYNTLVQEIQKAVTDGSISNPITSAESRKMPYVQAVIKEGLRIHPPITGLLTKIVNPGGETIKGRFVPGGTGIGHCGWGIQRHEVFGTDVDVFRPERWIEASDEQRKEMERTMELVFGTGRWGCLGKAIVMVELDKIFVELLRRFDFEPIYPGSPWKSSNFTLFMQKEMWVRVTKRVV</sequence>
<evidence type="ECO:0000313" key="11">
    <source>
        <dbReference type="Proteomes" id="UP000053732"/>
    </source>
</evidence>
<name>A0A0G4P6L3_PENC3</name>
<proteinExistence type="inferred from homology"/>
<dbReference type="InterPro" id="IPR002401">
    <property type="entry name" value="Cyt_P450_E_grp-I"/>
</dbReference>
<evidence type="ECO:0000313" key="10">
    <source>
        <dbReference type="EMBL" id="CRL21971.1"/>
    </source>
</evidence>
<dbReference type="InterPro" id="IPR001128">
    <property type="entry name" value="Cyt_P450"/>
</dbReference>
<dbReference type="PANTHER" id="PTHR24305:SF77">
    <property type="entry name" value="CYTOCHROME P450 MONOOXYGENASE"/>
    <property type="match status" value="1"/>
</dbReference>
<keyword evidence="5" id="KW-0560">Oxidoreductase</keyword>
<dbReference type="Gene3D" id="1.10.630.10">
    <property type="entry name" value="Cytochrome P450"/>
    <property type="match status" value="1"/>
</dbReference>
<dbReference type="GO" id="GO:0005506">
    <property type="term" value="F:iron ion binding"/>
    <property type="evidence" value="ECO:0007669"/>
    <property type="project" value="InterPro"/>
</dbReference>
<evidence type="ECO:0000256" key="6">
    <source>
        <dbReference type="ARBA" id="ARBA00023004"/>
    </source>
</evidence>
<dbReference type="Proteomes" id="UP000053732">
    <property type="component" value="Unassembled WGS sequence"/>
</dbReference>
<dbReference type="CDD" id="cd11060">
    <property type="entry name" value="CYP57A1-like"/>
    <property type="match status" value="1"/>
</dbReference>
<keyword evidence="7" id="KW-0503">Monooxygenase</keyword>
<dbReference type="InterPro" id="IPR036396">
    <property type="entry name" value="Cyt_P450_sf"/>
</dbReference>
<dbReference type="GO" id="GO:0016705">
    <property type="term" value="F:oxidoreductase activity, acting on paired donors, with incorporation or reduction of molecular oxygen"/>
    <property type="evidence" value="ECO:0007669"/>
    <property type="project" value="InterPro"/>
</dbReference>
<keyword evidence="9" id="KW-1133">Transmembrane helix</keyword>
<dbReference type="AlphaFoldDB" id="A0A0G4P6L3"/>
<evidence type="ECO:0000256" key="7">
    <source>
        <dbReference type="ARBA" id="ARBA00023033"/>
    </source>
</evidence>
<dbReference type="SUPFAM" id="SSF48264">
    <property type="entry name" value="Cytochrome P450"/>
    <property type="match status" value="1"/>
</dbReference>
<evidence type="ECO:0000256" key="2">
    <source>
        <dbReference type="ARBA" id="ARBA00010617"/>
    </source>
</evidence>
<keyword evidence="9" id="KW-0472">Membrane</keyword>
<keyword evidence="9" id="KW-0812">Transmembrane</keyword>
<evidence type="ECO:0000256" key="5">
    <source>
        <dbReference type="ARBA" id="ARBA00023002"/>
    </source>
</evidence>
<accession>A0A0G4P6L3</accession>
<feature type="transmembrane region" description="Helical" evidence="9">
    <location>
        <begin position="12"/>
        <end position="29"/>
    </location>
</feature>
<comment type="cofactor">
    <cofactor evidence="1 8">
        <name>heme</name>
        <dbReference type="ChEBI" id="CHEBI:30413"/>
    </cofactor>
</comment>
<organism evidence="10 11">
    <name type="scientific">Penicillium camemberti (strain FM 013)</name>
    <dbReference type="NCBI Taxonomy" id="1429867"/>
    <lineage>
        <taxon>Eukaryota</taxon>
        <taxon>Fungi</taxon>
        <taxon>Dikarya</taxon>
        <taxon>Ascomycota</taxon>
        <taxon>Pezizomycotina</taxon>
        <taxon>Eurotiomycetes</taxon>
        <taxon>Eurotiomycetidae</taxon>
        <taxon>Eurotiales</taxon>
        <taxon>Aspergillaceae</taxon>
        <taxon>Penicillium</taxon>
    </lineage>
</organism>
<keyword evidence="6 8" id="KW-0408">Iron</keyword>
<dbReference type="PANTHER" id="PTHR24305">
    <property type="entry name" value="CYTOCHROME P450"/>
    <property type="match status" value="1"/>
</dbReference>
<protein>
    <submittedName>
        <fullName evidence="10">Cytochrome P450</fullName>
    </submittedName>
</protein>
<evidence type="ECO:0000256" key="4">
    <source>
        <dbReference type="ARBA" id="ARBA00022723"/>
    </source>
</evidence>
<dbReference type="GO" id="GO:0004497">
    <property type="term" value="F:monooxygenase activity"/>
    <property type="evidence" value="ECO:0007669"/>
    <property type="project" value="UniProtKB-KW"/>
</dbReference>
<feature type="binding site" description="axial binding residue" evidence="8">
    <location>
        <position position="448"/>
    </location>
    <ligand>
        <name>heme</name>
        <dbReference type="ChEBI" id="CHEBI:30413"/>
    </ligand>
    <ligandPart>
        <name>Fe</name>
        <dbReference type="ChEBI" id="CHEBI:18248"/>
    </ligandPart>
</feature>
<keyword evidence="4 8" id="KW-0479">Metal-binding</keyword>
<evidence type="ECO:0000256" key="1">
    <source>
        <dbReference type="ARBA" id="ARBA00001971"/>
    </source>
</evidence>
<keyword evidence="3 8" id="KW-0349">Heme</keyword>
<dbReference type="Pfam" id="PF00067">
    <property type="entry name" value="p450"/>
    <property type="match status" value="1"/>
</dbReference>
<dbReference type="GO" id="GO:0020037">
    <property type="term" value="F:heme binding"/>
    <property type="evidence" value="ECO:0007669"/>
    <property type="project" value="InterPro"/>
</dbReference>
<keyword evidence="11" id="KW-1185">Reference proteome</keyword>
<dbReference type="GO" id="GO:0043386">
    <property type="term" value="P:mycotoxin biosynthetic process"/>
    <property type="evidence" value="ECO:0007669"/>
    <property type="project" value="UniProtKB-ARBA"/>
</dbReference>
<evidence type="ECO:0000256" key="3">
    <source>
        <dbReference type="ARBA" id="ARBA00022617"/>
    </source>
</evidence>